<evidence type="ECO:0000256" key="18">
    <source>
        <dbReference type="ARBA" id="ARBA00025915"/>
    </source>
</evidence>
<dbReference type="InterPro" id="IPR037064">
    <property type="entry name" value="Formiminotransferase_N_sf"/>
</dbReference>
<evidence type="ECO:0000256" key="12">
    <source>
        <dbReference type="ARBA" id="ARBA00022954"/>
    </source>
</evidence>
<evidence type="ECO:0000256" key="3">
    <source>
        <dbReference type="ARBA" id="ARBA00005082"/>
    </source>
</evidence>
<sequence length="562" mass="61467">MTKLIECVPNFSEGVNLDIIKQITNEVESVEAVRLLNVDPGKATNRTVVTFVGEPAQVIQAAFLAIKKAGELIDMSKQKGEHPRMGATDVCPLIPISNISMEETAEYARQLAKRVGEELQIPAYLYENAQPDKRRSNLSVIRAGEYEGFFKKIKLPDWAPDFGPAENDVKRGATVIGARDFLVAYNVNLNTTSTRRANAIAFDVREAGRTLRDGDPVTGKIVTDENGKAKSIPGSLKAVKAIGWYIEEYGIAQISMNLTNIEITPVHKAFDEVCTKANERGIRVTGSELVGLIPLKAMLDAGKYFLRKQQRSVGVSEKELIKIAIKSMGLDELGPFVPEKRIIEYLLKDKADSKLISMSLSDFADETASESPAPGGGSISAYVGSLGASLAGMVANLSSHKKGWDSRWLEFSDWAEKAQQYKNELLALVDLDTTAFNKIMESFSLPKSTEEEKAIRDQAIQDATRYAIEIPFKVMEAALSSMEVIKAMVEIGNPNSVTDAGVAALCARTAVLGAFMNVKINASGYKDKDYVLNIIYRGNEIERKAIALEAEIIEMVNGKIGV</sequence>
<dbReference type="Pfam" id="PF04961">
    <property type="entry name" value="FTCD_C"/>
    <property type="match status" value="1"/>
</dbReference>
<proteinExistence type="inferred from homology"/>
<comment type="similarity">
    <text evidence="4">In the N-terminal section; belongs to the formiminotransferase family.</text>
</comment>
<keyword evidence="11" id="KW-0369">Histidine metabolism</keyword>
<dbReference type="SMART" id="SM01221">
    <property type="entry name" value="FTCD"/>
    <property type="match status" value="1"/>
</dbReference>
<evidence type="ECO:0000256" key="19">
    <source>
        <dbReference type="ARBA" id="ARBA00030029"/>
    </source>
</evidence>
<dbReference type="InterPro" id="IPR013802">
    <property type="entry name" value="Formiminotransferase_C"/>
</dbReference>
<accession>A0ABP7PT40</accession>
<dbReference type="InterPro" id="IPR037070">
    <property type="entry name" value="Formiminotransferase_C_sf"/>
</dbReference>
<dbReference type="InterPro" id="IPR007044">
    <property type="entry name" value="Cyclodeamin/CycHdrlase"/>
</dbReference>
<dbReference type="Gene3D" id="1.20.120.680">
    <property type="entry name" value="Formiminotetrahydrofolate cyclodeaminase monomer, up-and-down helical bundle"/>
    <property type="match status" value="1"/>
</dbReference>
<evidence type="ECO:0000313" key="23">
    <source>
        <dbReference type="Proteomes" id="UP001500742"/>
    </source>
</evidence>
<dbReference type="PANTHER" id="PTHR12234:SF0">
    <property type="entry name" value="FORMIMIDOYLTRANSFERASE-CYCLODEAMINASE"/>
    <property type="match status" value="1"/>
</dbReference>
<comment type="subunit">
    <text evidence="18">Homooctamer, including four polyglutamate binding sites. The subunits are arranged as a tetramer of dimers, and form a planar ring-shaped structure.</text>
</comment>
<evidence type="ECO:0000256" key="11">
    <source>
        <dbReference type="ARBA" id="ARBA00022808"/>
    </source>
</evidence>
<dbReference type="Gene3D" id="3.30.70.670">
    <property type="entry name" value="Formiminotransferase, C-terminal subdomain"/>
    <property type="match status" value="1"/>
</dbReference>
<comment type="similarity">
    <text evidence="5">In the C-terminal section; belongs to the cyclodeaminase/cyclohydrolase family.</text>
</comment>
<keyword evidence="14" id="KW-0206">Cytoskeleton</keyword>
<evidence type="ECO:0000256" key="6">
    <source>
        <dbReference type="ARBA" id="ARBA00012252"/>
    </source>
</evidence>
<gene>
    <name evidence="22" type="ORF">GCM10022210_19540</name>
</gene>
<keyword evidence="15" id="KW-0456">Lyase</keyword>
<evidence type="ECO:0000256" key="4">
    <source>
        <dbReference type="ARBA" id="ARBA00008297"/>
    </source>
</evidence>
<reference evidence="23" key="1">
    <citation type="journal article" date="2019" name="Int. J. Syst. Evol. Microbiol.">
        <title>The Global Catalogue of Microorganisms (GCM) 10K type strain sequencing project: providing services to taxonomists for standard genome sequencing and annotation.</title>
        <authorList>
            <consortium name="The Broad Institute Genomics Platform"/>
            <consortium name="The Broad Institute Genome Sequencing Center for Infectious Disease"/>
            <person name="Wu L."/>
            <person name="Ma J."/>
        </authorList>
    </citation>
    <scope>NUCLEOTIDE SEQUENCE [LARGE SCALE GENOMIC DNA]</scope>
    <source>
        <strain evidence="23">JCM 16601</strain>
    </source>
</reference>
<organism evidence="22 23">
    <name type="scientific">Mucilaginibacter dorajii</name>
    <dbReference type="NCBI Taxonomy" id="692994"/>
    <lineage>
        <taxon>Bacteria</taxon>
        <taxon>Pseudomonadati</taxon>
        <taxon>Bacteroidota</taxon>
        <taxon>Sphingobacteriia</taxon>
        <taxon>Sphingobacteriales</taxon>
        <taxon>Sphingobacteriaceae</taxon>
        <taxon>Mucilaginibacter</taxon>
    </lineage>
</organism>
<evidence type="ECO:0000256" key="7">
    <source>
        <dbReference type="ARBA" id="ARBA00012998"/>
    </source>
</evidence>
<dbReference type="InterPro" id="IPR004227">
    <property type="entry name" value="Formiminotransferase_cat"/>
</dbReference>
<dbReference type="PANTHER" id="PTHR12234">
    <property type="entry name" value="FORMIMINOTRANSFERASE-CYCLODEAMINASE"/>
    <property type="match status" value="1"/>
</dbReference>
<dbReference type="RefSeq" id="WP_259097300.1">
    <property type="nucleotide sequence ID" value="NZ_BAAAZC010000014.1"/>
</dbReference>
<dbReference type="EMBL" id="BAAAZC010000014">
    <property type="protein sequence ID" value="GAA3970536.1"/>
    <property type="molecule type" value="Genomic_DNA"/>
</dbReference>
<feature type="domain" description="Formiminotransferase C-terminal subdomain" evidence="20">
    <location>
        <begin position="181"/>
        <end position="346"/>
    </location>
</feature>
<evidence type="ECO:0000256" key="16">
    <source>
        <dbReference type="ARBA" id="ARBA00023268"/>
    </source>
</evidence>
<evidence type="ECO:0000256" key="8">
    <source>
        <dbReference type="ARBA" id="ARBA00017787"/>
    </source>
</evidence>
<evidence type="ECO:0000256" key="13">
    <source>
        <dbReference type="ARBA" id="ARBA00023034"/>
    </source>
</evidence>
<dbReference type="InterPro" id="IPR051623">
    <property type="entry name" value="FTCD"/>
</dbReference>
<name>A0ABP7PT40_9SPHI</name>
<evidence type="ECO:0000256" key="17">
    <source>
        <dbReference type="ARBA" id="ARBA00025506"/>
    </source>
</evidence>
<evidence type="ECO:0000256" key="15">
    <source>
        <dbReference type="ARBA" id="ARBA00023239"/>
    </source>
</evidence>
<evidence type="ECO:0000256" key="9">
    <source>
        <dbReference type="ARBA" id="ARBA00022490"/>
    </source>
</evidence>
<dbReference type="InterPro" id="IPR036178">
    <property type="entry name" value="Formintransfe-cycloase-like_sf"/>
</dbReference>
<dbReference type="SMART" id="SM01222">
    <property type="entry name" value="FTCD_N"/>
    <property type="match status" value="1"/>
</dbReference>
<comment type="subcellular location">
    <subcellularLocation>
        <location evidence="1">Cytoplasm</location>
        <location evidence="1">Cytoskeleton</location>
        <location evidence="1">Microtubule organizing center</location>
        <location evidence="1">Centrosome</location>
        <location evidence="1">Centriole</location>
    </subcellularLocation>
    <subcellularLocation>
        <location evidence="2">Golgi apparatus</location>
    </subcellularLocation>
</comment>
<dbReference type="Pfam" id="PF02971">
    <property type="entry name" value="FTCD"/>
    <property type="match status" value="1"/>
</dbReference>
<comment type="pathway">
    <text evidence="3">Amino-acid degradation; L-histidine degradation into L-glutamate; L-glutamate from N-formimidoyl-L-glutamate (transferase route): step 1/1.</text>
</comment>
<comment type="function">
    <text evidence="17">Folate-dependent enzyme, that displays both transferase and deaminase activity. Serves to channel one-carbon units from formiminoglutamate to the folate pool.</text>
</comment>
<comment type="caution">
    <text evidence="22">The sequence shown here is derived from an EMBL/GenBank/DDBJ whole genome shotgun (WGS) entry which is preliminary data.</text>
</comment>
<dbReference type="SUPFAM" id="SSF55116">
    <property type="entry name" value="Formiminotransferase domain of formiminotransferase-cyclodeaminase"/>
    <property type="match status" value="2"/>
</dbReference>
<dbReference type="Proteomes" id="UP001500742">
    <property type="component" value="Unassembled WGS sequence"/>
</dbReference>
<feature type="domain" description="Formiminotransferase N-terminal subdomain" evidence="21">
    <location>
        <begin position="3"/>
        <end position="180"/>
    </location>
</feature>
<keyword evidence="12" id="KW-0290">Folate-binding</keyword>
<protein>
    <recommendedName>
        <fullName evidence="8">Formimidoyltransferase-cyclodeaminase</fullName>
        <ecNumber evidence="6">2.1.2.5</ecNumber>
        <ecNumber evidence="7">4.3.1.4</ecNumber>
    </recommendedName>
    <alternativeName>
        <fullName evidence="19">Formiminotransferase-cyclodeaminase</fullName>
    </alternativeName>
</protein>
<dbReference type="Gene3D" id="3.30.990.10">
    <property type="entry name" value="Formiminotransferase, N-terminal subdomain"/>
    <property type="match status" value="1"/>
</dbReference>
<dbReference type="Pfam" id="PF07837">
    <property type="entry name" value="FTCD_N"/>
    <property type="match status" value="1"/>
</dbReference>
<keyword evidence="10" id="KW-0808">Transferase</keyword>
<keyword evidence="9" id="KW-0963">Cytoplasm</keyword>
<dbReference type="InterPro" id="IPR012886">
    <property type="entry name" value="Formiminotransferase_N"/>
</dbReference>
<dbReference type="NCBIfam" id="TIGR02024">
    <property type="entry name" value="FtcD"/>
    <property type="match status" value="1"/>
</dbReference>
<keyword evidence="13" id="KW-0333">Golgi apparatus</keyword>
<dbReference type="EC" id="2.1.2.5" evidence="6"/>
<keyword evidence="23" id="KW-1185">Reference proteome</keyword>
<dbReference type="EC" id="4.3.1.4" evidence="7"/>
<evidence type="ECO:0000256" key="2">
    <source>
        <dbReference type="ARBA" id="ARBA00004555"/>
    </source>
</evidence>
<evidence type="ECO:0000313" key="22">
    <source>
        <dbReference type="EMBL" id="GAA3970536.1"/>
    </source>
</evidence>
<dbReference type="SUPFAM" id="SSF101262">
    <property type="entry name" value="Methenyltetrahydrofolate cyclohydrolase-like"/>
    <property type="match status" value="1"/>
</dbReference>
<evidence type="ECO:0000256" key="10">
    <source>
        <dbReference type="ARBA" id="ARBA00022679"/>
    </source>
</evidence>
<evidence type="ECO:0000256" key="5">
    <source>
        <dbReference type="ARBA" id="ARBA00010825"/>
    </source>
</evidence>
<evidence type="ECO:0000259" key="20">
    <source>
        <dbReference type="SMART" id="SM01221"/>
    </source>
</evidence>
<evidence type="ECO:0000259" key="21">
    <source>
        <dbReference type="SMART" id="SM01222"/>
    </source>
</evidence>
<keyword evidence="16" id="KW-0511">Multifunctional enzyme</keyword>
<dbReference type="InterPro" id="IPR022384">
    <property type="entry name" value="FormiminoTrfase_cat_dom_sf"/>
</dbReference>
<evidence type="ECO:0000256" key="14">
    <source>
        <dbReference type="ARBA" id="ARBA00023212"/>
    </source>
</evidence>
<evidence type="ECO:0000256" key="1">
    <source>
        <dbReference type="ARBA" id="ARBA00004114"/>
    </source>
</evidence>